<dbReference type="InterPro" id="IPR050967">
    <property type="entry name" value="Thiamine_Salvage_TenA"/>
</dbReference>
<dbReference type="InterPro" id="IPR004305">
    <property type="entry name" value="Thiaminase-2/PQQC"/>
</dbReference>
<accession>A0A7L4YKR4</accession>
<dbReference type="CDD" id="cd19365">
    <property type="entry name" value="TenA_C-like"/>
    <property type="match status" value="1"/>
</dbReference>
<evidence type="ECO:0000313" key="4">
    <source>
        <dbReference type="Proteomes" id="UP000463857"/>
    </source>
</evidence>
<evidence type="ECO:0000313" key="3">
    <source>
        <dbReference type="EMBL" id="QHB99433.1"/>
    </source>
</evidence>
<dbReference type="OrthoDB" id="34166at2"/>
<gene>
    <name evidence="3" type="ORF">EK0264_03470</name>
</gene>
<dbReference type="AlphaFoldDB" id="A0A7L4YKR4"/>
<evidence type="ECO:0000256" key="1">
    <source>
        <dbReference type="ARBA" id="ARBA00004948"/>
    </source>
</evidence>
<dbReference type="SUPFAM" id="SSF48613">
    <property type="entry name" value="Heme oxygenase-like"/>
    <property type="match status" value="1"/>
</dbReference>
<keyword evidence="4" id="KW-1185">Reference proteome</keyword>
<evidence type="ECO:0000259" key="2">
    <source>
        <dbReference type="Pfam" id="PF03070"/>
    </source>
</evidence>
<dbReference type="GO" id="GO:0005829">
    <property type="term" value="C:cytosol"/>
    <property type="evidence" value="ECO:0007669"/>
    <property type="project" value="TreeGrafter"/>
</dbReference>
<organism evidence="3 4">
    <name type="scientific">Epidermidibacterium keratini</name>
    <dbReference type="NCBI Taxonomy" id="1891644"/>
    <lineage>
        <taxon>Bacteria</taxon>
        <taxon>Bacillati</taxon>
        <taxon>Actinomycetota</taxon>
        <taxon>Actinomycetes</taxon>
        <taxon>Sporichthyales</taxon>
        <taxon>Sporichthyaceae</taxon>
        <taxon>Epidermidibacterium</taxon>
    </lineage>
</organism>
<comment type="pathway">
    <text evidence="1">Cofactor biosynthesis; thiamine diphosphate biosynthesis.</text>
</comment>
<dbReference type="PANTHER" id="PTHR43198">
    <property type="entry name" value="BIFUNCTIONAL TH2 PROTEIN"/>
    <property type="match status" value="1"/>
</dbReference>
<dbReference type="Gene3D" id="1.20.910.10">
    <property type="entry name" value="Heme oxygenase-like"/>
    <property type="match status" value="1"/>
</dbReference>
<name>A0A7L4YKR4_9ACTN</name>
<dbReference type="PANTHER" id="PTHR43198:SF2">
    <property type="entry name" value="SI:CH1073-67J19.1-RELATED"/>
    <property type="match status" value="1"/>
</dbReference>
<sequence length="223" mass="24825">MEGKFVTFTTQAWNTITPIIDAIERHPFVTALGDGSLPRPTFDYYMAQDAAYLHDYSRMLALAASQAQQADESLFWAGSSQTANSVERTLHASYLGADPNAMKIVASPTCTAYTSWQAMQAASGSYPQLVASLLPCFWIYEYVGQHLLRSAGNLEGHPYQDWIATYADPEFAKSCATARSITDRCCDPLTGAEAEAAMHAFVTSSRYEWMFWDAAWRVEEWPV</sequence>
<protein>
    <submittedName>
        <fullName evidence="3">Thiaminase II</fullName>
    </submittedName>
</protein>
<dbReference type="Pfam" id="PF03070">
    <property type="entry name" value="TENA_THI-4"/>
    <property type="match status" value="1"/>
</dbReference>
<feature type="domain" description="Thiaminase-2/PQQC" evidence="2">
    <location>
        <begin position="14"/>
        <end position="217"/>
    </location>
</feature>
<dbReference type="KEGG" id="eke:EK0264_03470"/>
<dbReference type="EMBL" id="CP047156">
    <property type="protein sequence ID" value="QHB99433.1"/>
    <property type="molecule type" value="Genomic_DNA"/>
</dbReference>
<dbReference type="InterPro" id="IPR016084">
    <property type="entry name" value="Haem_Oase-like_multi-hlx"/>
</dbReference>
<reference evidence="3 4" key="1">
    <citation type="journal article" date="2018" name="Int. J. Syst. Evol. Microbiol.">
        <title>Epidermidibacterium keratini gen. nov., sp. nov., a member of the family Sporichthyaceae, isolated from keratin epidermis.</title>
        <authorList>
            <person name="Lee D.G."/>
            <person name="Trujillo M.E."/>
            <person name="Kang S."/>
            <person name="Nam J.J."/>
            <person name="Kim Y.J."/>
        </authorList>
    </citation>
    <scope>NUCLEOTIDE SEQUENCE [LARGE SCALE GENOMIC DNA]</scope>
    <source>
        <strain evidence="3 4">EPI-7</strain>
    </source>
</reference>
<dbReference type="Proteomes" id="UP000463857">
    <property type="component" value="Chromosome"/>
</dbReference>
<dbReference type="InParanoid" id="A0A7L4YKR4"/>
<proteinExistence type="predicted"/>